<evidence type="ECO:0000256" key="1">
    <source>
        <dbReference type="ARBA" id="ARBA00007749"/>
    </source>
</evidence>
<evidence type="ECO:0000313" key="8">
    <source>
        <dbReference type="Proteomes" id="UP000552700"/>
    </source>
</evidence>
<dbReference type="CDD" id="cd07729">
    <property type="entry name" value="AHL_lactonase_MBL-fold"/>
    <property type="match status" value="1"/>
</dbReference>
<evidence type="ECO:0000256" key="4">
    <source>
        <dbReference type="ARBA" id="ARBA00022833"/>
    </source>
</evidence>
<feature type="domain" description="Metallo-beta-lactamase" evidence="6">
    <location>
        <begin position="69"/>
        <end position="272"/>
    </location>
</feature>
<dbReference type="EMBL" id="JACIJP010000001">
    <property type="protein sequence ID" value="MBB6122783.1"/>
    <property type="molecule type" value="Genomic_DNA"/>
</dbReference>
<dbReference type="GO" id="GO:0016787">
    <property type="term" value="F:hydrolase activity"/>
    <property type="evidence" value="ECO:0007669"/>
    <property type="project" value="UniProtKB-KW"/>
</dbReference>
<organism evidence="7 8">
    <name type="scientific">Sphingobium subterraneum</name>
    <dbReference type="NCBI Taxonomy" id="627688"/>
    <lineage>
        <taxon>Bacteria</taxon>
        <taxon>Pseudomonadati</taxon>
        <taxon>Pseudomonadota</taxon>
        <taxon>Alphaproteobacteria</taxon>
        <taxon>Sphingomonadales</taxon>
        <taxon>Sphingomonadaceae</taxon>
        <taxon>Sphingobium</taxon>
    </lineage>
</organism>
<evidence type="ECO:0000259" key="6">
    <source>
        <dbReference type="SMART" id="SM00849"/>
    </source>
</evidence>
<dbReference type="GO" id="GO:0046872">
    <property type="term" value="F:metal ion binding"/>
    <property type="evidence" value="ECO:0007669"/>
    <property type="project" value="UniProtKB-KW"/>
</dbReference>
<dbReference type="SUPFAM" id="SSF56281">
    <property type="entry name" value="Metallo-hydrolase/oxidoreductase"/>
    <property type="match status" value="1"/>
</dbReference>
<reference evidence="7 8" key="1">
    <citation type="submission" date="2020-08" db="EMBL/GenBank/DDBJ databases">
        <title>Genomic Encyclopedia of Type Strains, Phase IV (KMG-IV): sequencing the most valuable type-strain genomes for metagenomic binning, comparative biology and taxonomic classification.</title>
        <authorList>
            <person name="Goeker M."/>
        </authorList>
    </citation>
    <scope>NUCLEOTIDE SEQUENCE [LARGE SCALE GENOMIC DNA]</scope>
    <source>
        <strain evidence="7 8">DSM 102255</strain>
    </source>
</reference>
<dbReference type="InterPro" id="IPR036866">
    <property type="entry name" value="RibonucZ/Hydroxyglut_hydro"/>
</dbReference>
<accession>A0A841IVT7</accession>
<dbReference type="AlphaFoldDB" id="A0A841IVT7"/>
<dbReference type="RefSeq" id="WP_184077172.1">
    <property type="nucleotide sequence ID" value="NZ_JACIJP010000001.1"/>
</dbReference>
<dbReference type="PANTHER" id="PTHR42978:SF3">
    <property type="entry name" value="BLR3078 PROTEIN"/>
    <property type="match status" value="1"/>
</dbReference>
<dbReference type="Proteomes" id="UP000552700">
    <property type="component" value="Unassembled WGS sequence"/>
</dbReference>
<keyword evidence="2" id="KW-0479">Metal-binding</keyword>
<evidence type="ECO:0000256" key="5">
    <source>
        <dbReference type="SAM" id="SignalP"/>
    </source>
</evidence>
<feature type="chain" id="PRO_5032682755" evidence="5">
    <location>
        <begin position="25"/>
        <end position="288"/>
    </location>
</feature>
<dbReference type="PANTHER" id="PTHR42978">
    <property type="entry name" value="QUORUM-QUENCHING LACTONASE YTNP-RELATED-RELATED"/>
    <property type="match status" value="1"/>
</dbReference>
<dbReference type="SMART" id="SM00849">
    <property type="entry name" value="Lactamase_B"/>
    <property type="match status" value="1"/>
</dbReference>
<evidence type="ECO:0000256" key="2">
    <source>
        <dbReference type="ARBA" id="ARBA00022723"/>
    </source>
</evidence>
<keyword evidence="8" id="KW-1185">Reference proteome</keyword>
<dbReference type="Pfam" id="PF00753">
    <property type="entry name" value="Lactamase_B"/>
    <property type="match status" value="1"/>
</dbReference>
<dbReference type="Gene3D" id="3.60.15.10">
    <property type="entry name" value="Ribonuclease Z/Hydroxyacylglutathione hydrolase-like"/>
    <property type="match status" value="1"/>
</dbReference>
<comment type="similarity">
    <text evidence="1">Belongs to the metallo-beta-lactamase superfamily.</text>
</comment>
<evidence type="ECO:0000313" key="7">
    <source>
        <dbReference type="EMBL" id="MBB6122783.1"/>
    </source>
</evidence>
<evidence type="ECO:0000256" key="3">
    <source>
        <dbReference type="ARBA" id="ARBA00022801"/>
    </source>
</evidence>
<proteinExistence type="inferred from homology"/>
<keyword evidence="5" id="KW-0732">Signal</keyword>
<dbReference type="InterPro" id="IPR001279">
    <property type="entry name" value="Metallo-B-lactamas"/>
</dbReference>
<name>A0A841IVT7_9SPHN</name>
<keyword evidence="4" id="KW-0862">Zinc</keyword>
<feature type="signal peptide" evidence="5">
    <location>
        <begin position="1"/>
        <end position="24"/>
    </location>
</feature>
<keyword evidence="3 7" id="KW-0378">Hydrolase</keyword>
<comment type="caution">
    <text evidence="7">The sequence shown here is derived from an EMBL/GenBank/DDBJ whole genome shotgun (WGS) entry which is preliminary data.</text>
</comment>
<dbReference type="InterPro" id="IPR051013">
    <property type="entry name" value="MBL_superfamily_lactonases"/>
</dbReference>
<gene>
    <name evidence="7" type="ORF">FHS92_000490</name>
</gene>
<sequence length="288" mass="30963">MKPFIGLISTLAAVLSVGAAPSSAQQTKSTAPSPGTVELYTLDCGLTEFADASYFSDTGEYDGKALALPTPCYLIRHGSDWLLWDTGNGDSLASQPGGKTKFGGRFTVKQTLAGQLAMLGLKPDDIRYVAISHLHQDHTGNIGLFPKATFLISSAELSWARTKPTPFGVDAPAIAPLARAKVDASDDDRDVFKDGTVRILKAPGHTPGSRMLLVKLPKTGNVLISGDLFHTRQNYEKQLVPAVNLSRADTVASEQRFNRLATNLRARVVIQHAPEDFAAMPAFPKFLD</sequence>
<protein>
    <submittedName>
        <fullName evidence="7">Glyoxylase-like metal-dependent hydrolase (Beta-lactamase superfamily II)</fullName>
    </submittedName>
</protein>